<evidence type="ECO:0000313" key="1">
    <source>
        <dbReference type="EMBL" id="PWN51952.1"/>
    </source>
</evidence>
<gene>
    <name evidence="1" type="ORF">IE53DRAFT_327591</name>
</gene>
<dbReference type="EMBL" id="KZ819806">
    <property type="protein sequence ID" value="PWN51952.1"/>
    <property type="molecule type" value="Genomic_DNA"/>
</dbReference>
<accession>A0ACD0P1Q8</accession>
<reference evidence="1 2" key="1">
    <citation type="journal article" date="2018" name="Mol. Biol. Evol.">
        <title>Broad Genomic Sampling Reveals a Smut Pathogenic Ancestry of the Fungal Clade Ustilaginomycotina.</title>
        <authorList>
            <person name="Kijpornyongpan T."/>
            <person name="Mondo S.J."/>
            <person name="Barry K."/>
            <person name="Sandor L."/>
            <person name="Lee J."/>
            <person name="Lipzen A."/>
            <person name="Pangilinan J."/>
            <person name="LaButti K."/>
            <person name="Hainaut M."/>
            <person name="Henrissat B."/>
            <person name="Grigoriev I.V."/>
            <person name="Spatafora J.W."/>
            <person name="Aime M.C."/>
        </authorList>
    </citation>
    <scope>NUCLEOTIDE SEQUENCE [LARGE SCALE GENOMIC DNA]</scope>
    <source>
        <strain evidence="1 2">SA 807</strain>
    </source>
</reference>
<proteinExistence type="predicted"/>
<protein>
    <submittedName>
        <fullName evidence="1">HCP-like protein</fullName>
    </submittedName>
</protein>
<sequence length="262" mass="28674">MSLPATTTAARAARSALSRQSRPSSHTLTSTLRSFSSSPIPSSSSFLLETRSRRTNFTSNISKSVPKHFDVSKKYATLTEKASSTVDPAEEEAQKHLEQGTNHLENGEMELAKRSYLKSLEIKQNSSALFNLGVCHYHERELELAIQAWEKSLELSPESSDAHTNLASAYVLSKPSRPDLAVEHLKKAAQINPKDAEVQYNLAAVLEACEQLEEALVAYKRAFEGGIARAEQNIRNCTAKILGAKYGPDVTGDLGLGAKKEE</sequence>
<name>A0ACD0P1Q8_9BASI</name>
<organism evidence="1 2">
    <name type="scientific">Violaceomyces palustris</name>
    <dbReference type="NCBI Taxonomy" id="1673888"/>
    <lineage>
        <taxon>Eukaryota</taxon>
        <taxon>Fungi</taxon>
        <taxon>Dikarya</taxon>
        <taxon>Basidiomycota</taxon>
        <taxon>Ustilaginomycotina</taxon>
        <taxon>Ustilaginomycetes</taxon>
        <taxon>Violaceomycetales</taxon>
        <taxon>Violaceomycetaceae</taxon>
        <taxon>Violaceomyces</taxon>
    </lineage>
</organism>
<dbReference type="Proteomes" id="UP000245626">
    <property type="component" value="Unassembled WGS sequence"/>
</dbReference>
<evidence type="ECO:0000313" key="2">
    <source>
        <dbReference type="Proteomes" id="UP000245626"/>
    </source>
</evidence>
<keyword evidence="2" id="KW-1185">Reference proteome</keyword>